<evidence type="ECO:0000256" key="1">
    <source>
        <dbReference type="SAM" id="MobiDB-lite"/>
    </source>
</evidence>
<dbReference type="Proteomes" id="UP000295578">
    <property type="component" value="Unassembled WGS sequence"/>
</dbReference>
<evidence type="ECO:0000313" key="2">
    <source>
        <dbReference type="EMBL" id="TDD75356.1"/>
    </source>
</evidence>
<keyword evidence="3" id="KW-1185">Reference proteome</keyword>
<protein>
    <submittedName>
        <fullName evidence="2">Uncharacterized protein</fullName>
    </submittedName>
</protein>
<evidence type="ECO:0000313" key="3">
    <source>
        <dbReference type="Proteomes" id="UP000295578"/>
    </source>
</evidence>
<feature type="region of interest" description="Disordered" evidence="1">
    <location>
        <begin position="1"/>
        <end position="74"/>
    </location>
</feature>
<proteinExistence type="predicted"/>
<reference evidence="2 3" key="1">
    <citation type="submission" date="2019-03" db="EMBL/GenBank/DDBJ databases">
        <title>Draft genome sequences of novel Actinobacteria.</title>
        <authorList>
            <person name="Sahin N."/>
            <person name="Ay H."/>
            <person name="Saygin H."/>
        </authorList>
    </citation>
    <scope>NUCLEOTIDE SEQUENCE [LARGE SCALE GENOMIC DNA]</scope>
    <source>
        <strain evidence="2 3">DSM 45941</strain>
    </source>
</reference>
<accession>A0A4R5AUM9</accession>
<organism evidence="2 3">
    <name type="scientific">Actinomadura darangshiensis</name>
    <dbReference type="NCBI Taxonomy" id="705336"/>
    <lineage>
        <taxon>Bacteria</taxon>
        <taxon>Bacillati</taxon>
        <taxon>Actinomycetota</taxon>
        <taxon>Actinomycetes</taxon>
        <taxon>Streptosporangiales</taxon>
        <taxon>Thermomonosporaceae</taxon>
        <taxon>Actinomadura</taxon>
    </lineage>
</organism>
<dbReference type="AlphaFoldDB" id="A0A4R5AUM9"/>
<comment type="caution">
    <text evidence="2">The sequence shown here is derived from an EMBL/GenBank/DDBJ whole genome shotgun (WGS) entry which is preliminary data.</text>
</comment>
<gene>
    <name evidence="2" type="ORF">E1293_28355</name>
</gene>
<feature type="compositionally biased region" description="Basic and acidic residues" evidence="1">
    <location>
        <begin position="65"/>
        <end position="74"/>
    </location>
</feature>
<dbReference type="EMBL" id="SMKY01000156">
    <property type="protein sequence ID" value="TDD75356.1"/>
    <property type="molecule type" value="Genomic_DNA"/>
</dbReference>
<name>A0A4R5AUM9_9ACTN</name>
<sequence>MPRRVRRANLAPQLRDTPASARDTGENPASGRGTARSPERARSVMASMQSGWRRGRAESTPTVPEGRDDTEGDR</sequence>